<keyword evidence="1" id="KW-0732">Signal</keyword>
<feature type="chain" id="PRO_5004035546" evidence="1">
    <location>
        <begin position="19"/>
        <end position="148"/>
    </location>
</feature>
<evidence type="ECO:0000313" key="3">
    <source>
        <dbReference type="Proteomes" id="UP000011777"/>
    </source>
</evidence>
<evidence type="ECO:0000313" key="2">
    <source>
        <dbReference type="EMBL" id="EMG48514.1"/>
    </source>
</evidence>
<feature type="signal peptide" evidence="1">
    <location>
        <begin position="1"/>
        <end position="18"/>
    </location>
</feature>
<evidence type="ECO:0000256" key="1">
    <source>
        <dbReference type="SAM" id="SignalP"/>
    </source>
</evidence>
<gene>
    <name evidence="2" type="ORF">G210_0915</name>
</gene>
<comment type="caution">
    <text evidence="2">The sequence shown here is derived from an EMBL/GenBank/DDBJ whole genome shotgun (WGS) entry which is preliminary data.</text>
</comment>
<accession>M3K1C6</accession>
<proteinExistence type="predicted"/>
<reference evidence="2 3" key="1">
    <citation type="submission" date="2013-02" db="EMBL/GenBank/DDBJ databases">
        <title>Genome sequence of Candida maltosa Xu316, a potential industrial strain for xylitol and ethanol production.</title>
        <authorList>
            <person name="Yu J."/>
            <person name="Wang Q."/>
            <person name="Geng X."/>
            <person name="Bao W."/>
            <person name="He P."/>
            <person name="Cai J."/>
        </authorList>
    </citation>
    <scope>NUCLEOTIDE SEQUENCE [LARGE SCALE GENOMIC DNA]</scope>
    <source>
        <strain evidence="3">Xu316</strain>
    </source>
</reference>
<dbReference type="AlphaFoldDB" id="M3K1C6"/>
<name>M3K1C6_CANMX</name>
<organism evidence="2 3">
    <name type="scientific">Candida maltosa (strain Xu316)</name>
    <name type="common">Yeast</name>
    <dbReference type="NCBI Taxonomy" id="1245528"/>
    <lineage>
        <taxon>Eukaryota</taxon>
        <taxon>Fungi</taxon>
        <taxon>Dikarya</taxon>
        <taxon>Ascomycota</taxon>
        <taxon>Saccharomycotina</taxon>
        <taxon>Pichiomycetes</taxon>
        <taxon>Debaryomycetaceae</taxon>
        <taxon>Candida/Lodderomyces clade</taxon>
        <taxon>Candida</taxon>
    </lineage>
</organism>
<protein>
    <submittedName>
        <fullName evidence="2">Uncharacterized protein</fullName>
    </submittedName>
</protein>
<dbReference type="Proteomes" id="UP000011777">
    <property type="component" value="Unassembled WGS sequence"/>
</dbReference>
<dbReference type="HOGENOM" id="CLU_1758566_0_0_1"/>
<sequence>MKSLYYFMLIIVFIFTSGGNCHLEENLLEKKELLNSDASSPYEAVQQQNLPDMNLDKDPIDGLQEDLGTAMLVEGAEMDDVMLVADSLPNTESVLDVDSLSGATLAASSWKLNVSGYSPAANYVGEGFKVPTSRFIDTIAFVANLLLF</sequence>
<dbReference type="EMBL" id="AOGT01001083">
    <property type="protein sequence ID" value="EMG48514.1"/>
    <property type="molecule type" value="Genomic_DNA"/>
</dbReference>
<keyword evidence="3" id="KW-1185">Reference proteome</keyword>